<evidence type="ECO:0000313" key="1">
    <source>
        <dbReference type="EMBL" id="KIK46062.1"/>
    </source>
</evidence>
<gene>
    <name evidence="1" type="ORF">CY34DRAFT_800941</name>
</gene>
<dbReference type="HOGENOM" id="CLU_3070259_0_0_1"/>
<proteinExistence type="predicted"/>
<dbReference type="Proteomes" id="UP000054485">
    <property type="component" value="Unassembled WGS sequence"/>
</dbReference>
<reference evidence="1 2" key="1">
    <citation type="submission" date="2014-04" db="EMBL/GenBank/DDBJ databases">
        <authorList>
            <consortium name="DOE Joint Genome Institute"/>
            <person name="Kuo A."/>
            <person name="Ruytinx J."/>
            <person name="Rineau F."/>
            <person name="Colpaert J."/>
            <person name="Kohler A."/>
            <person name="Nagy L.G."/>
            <person name="Floudas D."/>
            <person name="Copeland A."/>
            <person name="Barry K.W."/>
            <person name="Cichocki N."/>
            <person name="Veneault-Fourrey C."/>
            <person name="LaButti K."/>
            <person name="Lindquist E.A."/>
            <person name="Lipzen A."/>
            <person name="Lundell T."/>
            <person name="Morin E."/>
            <person name="Murat C."/>
            <person name="Sun H."/>
            <person name="Tunlid A."/>
            <person name="Henrissat B."/>
            <person name="Grigoriev I.V."/>
            <person name="Hibbett D.S."/>
            <person name="Martin F."/>
            <person name="Nordberg H.P."/>
            <person name="Cantor M.N."/>
            <person name="Hua S.X."/>
        </authorList>
    </citation>
    <scope>NUCLEOTIDE SEQUENCE [LARGE SCALE GENOMIC DNA]</scope>
    <source>
        <strain evidence="1 2">UH-Slu-Lm8-n1</strain>
    </source>
</reference>
<accession>A0A0D0BJI0</accession>
<sequence length="53" mass="5972">MYSALSRSSTTISHLQQEQVLYNAASTIRRPSVGGFYEEFKEESHTSDSIMTV</sequence>
<dbReference type="InParanoid" id="A0A0D0BJI0"/>
<evidence type="ECO:0000313" key="2">
    <source>
        <dbReference type="Proteomes" id="UP000054485"/>
    </source>
</evidence>
<dbReference type="AlphaFoldDB" id="A0A0D0BJI0"/>
<keyword evidence="2" id="KW-1185">Reference proteome</keyword>
<reference evidence="2" key="2">
    <citation type="submission" date="2015-01" db="EMBL/GenBank/DDBJ databases">
        <title>Evolutionary Origins and Diversification of the Mycorrhizal Mutualists.</title>
        <authorList>
            <consortium name="DOE Joint Genome Institute"/>
            <consortium name="Mycorrhizal Genomics Consortium"/>
            <person name="Kohler A."/>
            <person name="Kuo A."/>
            <person name="Nagy L.G."/>
            <person name="Floudas D."/>
            <person name="Copeland A."/>
            <person name="Barry K.W."/>
            <person name="Cichocki N."/>
            <person name="Veneault-Fourrey C."/>
            <person name="LaButti K."/>
            <person name="Lindquist E.A."/>
            <person name="Lipzen A."/>
            <person name="Lundell T."/>
            <person name="Morin E."/>
            <person name="Murat C."/>
            <person name="Riley R."/>
            <person name="Ohm R."/>
            <person name="Sun H."/>
            <person name="Tunlid A."/>
            <person name="Henrissat B."/>
            <person name="Grigoriev I.V."/>
            <person name="Hibbett D.S."/>
            <person name="Martin F."/>
        </authorList>
    </citation>
    <scope>NUCLEOTIDE SEQUENCE [LARGE SCALE GENOMIC DNA]</scope>
    <source>
        <strain evidence="2">UH-Slu-Lm8-n1</strain>
    </source>
</reference>
<protein>
    <submittedName>
        <fullName evidence="1">Uncharacterized protein</fullName>
    </submittedName>
</protein>
<organism evidence="1 2">
    <name type="scientific">Suillus luteus UH-Slu-Lm8-n1</name>
    <dbReference type="NCBI Taxonomy" id="930992"/>
    <lineage>
        <taxon>Eukaryota</taxon>
        <taxon>Fungi</taxon>
        <taxon>Dikarya</taxon>
        <taxon>Basidiomycota</taxon>
        <taxon>Agaricomycotina</taxon>
        <taxon>Agaricomycetes</taxon>
        <taxon>Agaricomycetidae</taxon>
        <taxon>Boletales</taxon>
        <taxon>Suillineae</taxon>
        <taxon>Suillaceae</taxon>
        <taxon>Suillus</taxon>
    </lineage>
</organism>
<dbReference type="EMBL" id="KN835164">
    <property type="protein sequence ID" value="KIK46062.1"/>
    <property type="molecule type" value="Genomic_DNA"/>
</dbReference>
<name>A0A0D0BJI0_9AGAM</name>